<protein>
    <submittedName>
        <fullName evidence="1">Uncharacterized protein</fullName>
    </submittedName>
</protein>
<evidence type="ECO:0000313" key="2">
    <source>
        <dbReference type="Proteomes" id="UP001140234"/>
    </source>
</evidence>
<reference evidence="1" key="1">
    <citation type="submission" date="2022-07" db="EMBL/GenBank/DDBJ databases">
        <title>Phylogenomic reconstructions and comparative analyses of Kickxellomycotina fungi.</title>
        <authorList>
            <person name="Reynolds N.K."/>
            <person name="Stajich J.E."/>
            <person name="Barry K."/>
            <person name="Grigoriev I.V."/>
            <person name="Crous P."/>
            <person name="Smith M.E."/>
        </authorList>
    </citation>
    <scope>NUCLEOTIDE SEQUENCE</scope>
    <source>
        <strain evidence="1">CBS 109366</strain>
    </source>
</reference>
<sequence length="202" mass="20736">MVSEKRRMGAAPDSLSPGAAAASAPHSTFLHLRLEPSISSSLIEVLDILAHTGSIAASRPGTPPPRYEPPPPSYSPPDPCRAPAGDADVPAVATVAESDTDATSVTTADSCRHGDSVMGRSPSASSSSLRTFGFTSGSGGSGGGGGCWAPMLQSELALSIIMYEFLTRRPSLSRSRCNLRSRPSRAGDHCGGSCSMSPRPPV</sequence>
<keyword evidence="2" id="KW-1185">Reference proteome</keyword>
<accession>A0ACC1JSV9</accession>
<evidence type="ECO:0000313" key="1">
    <source>
        <dbReference type="EMBL" id="KAJ2766540.1"/>
    </source>
</evidence>
<proteinExistence type="predicted"/>
<name>A0ACC1JSV9_9FUNG</name>
<comment type="caution">
    <text evidence="1">The sequence shown here is derived from an EMBL/GenBank/DDBJ whole genome shotgun (WGS) entry which is preliminary data.</text>
</comment>
<dbReference type="Proteomes" id="UP001140234">
    <property type="component" value="Unassembled WGS sequence"/>
</dbReference>
<gene>
    <name evidence="1" type="ORF">IWQ57_004318</name>
</gene>
<organism evidence="1 2">
    <name type="scientific">Coemansia nantahalensis</name>
    <dbReference type="NCBI Taxonomy" id="2789366"/>
    <lineage>
        <taxon>Eukaryota</taxon>
        <taxon>Fungi</taxon>
        <taxon>Fungi incertae sedis</taxon>
        <taxon>Zoopagomycota</taxon>
        <taxon>Kickxellomycotina</taxon>
        <taxon>Kickxellomycetes</taxon>
        <taxon>Kickxellales</taxon>
        <taxon>Kickxellaceae</taxon>
        <taxon>Coemansia</taxon>
    </lineage>
</organism>
<dbReference type="EMBL" id="JANBUJ010001668">
    <property type="protein sequence ID" value="KAJ2766540.1"/>
    <property type="molecule type" value="Genomic_DNA"/>
</dbReference>